<evidence type="ECO:0000313" key="13">
    <source>
        <dbReference type="EMBL" id="OGC36749.1"/>
    </source>
</evidence>
<feature type="domain" description="Galactose-1-phosphate uridyl transferase N-terminal" evidence="11">
    <location>
        <begin position="4"/>
        <end position="178"/>
    </location>
</feature>
<evidence type="ECO:0000256" key="9">
    <source>
        <dbReference type="PIRSR" id="PIRSR000808-1"/>
    </source>
</evidence>
<keyword evidence="3 13" id="KW-0548">Nucleotidyltransferase</keyword>
<evidence type="ECO:0000256" key="6">
    <source>
        <dbReference type="ARBA" id="ARBA00023144"/>
    </source>
</evidence>
<dbReference type="NCBIfam" id="TIGR00209">
    <property type="entry name" value="galT_1"/>
    <property type="match status" value="1"/>
</dbReference>
<dbReference type="GO" id="GO:0006012">
    <property type="term" value="P:galactose metabolic process"/>
    <property type="evidence" value="ECO:0007669"/>
    <property type="project" value="UniProtKB-UniRule"/>
</dbReference>
<keyword evidence="6" id="KW-0299">Galactose metabolism</keyword>
<dbReference type="InterPro" id="IPR036265">
    <property type="entry name" value="HIT-like_sf"/>
</dbReference>
<evidence type="ECO:0000259" key="11">
    <source>
        <dbReference type="Pfam" id="PF01087"/>
    </source>
</evidence>
<dbReference type="PANTHER" id="PTHR42763">
    <property type="entry name" value="ADP-GLUCOSE PHOSPHORYLASE"/>
    <property type="match status" value="1"/>
</dbReference>
<dbReference type="PIRSF" id="PIRSF000808">
    <property type="entry name" value="GalT"/>
    <property type="match status" value="1"/>
</dbReference>
<evidence type="ECO:0000256" key="7">
    <source>
        <dbReference type="ARBA" id="ARBA00023277"/>
    </source>
</evidence>
<dbReference type="STRING" id="1802583.A2311_06335"/>
<organism evidence="13 14">
    <name type="scientific">candidate division WOR-1 bacterium RIFOXYB2_FULL_48_7</name>
    <dbReference type="NCBI Taxonomy" id="1802583"/>
    <lineage>
        <taxon>Bacteria</taxon>
        <taxon>Bacillati</taxon>
        <taxon>Saganbacteria</taxon>
    </lineage>
</organism>
<dbReference type="InterPro" id="IPR005849">
    <property type="entry name" value="GalP_Utransf_N"/>
</dbReference>
<dbReference type="InterPro" id="IPR053177">
    <property type="entry name" value="ADP-glucose_phosphorylase"/>
</dbReference>
<feature type="binding site" evidence="10">
    <location>
        <position position="45"/>
    </location>
    <ligand>
        <name>Zn(2+)</name>
        <dbReference type="ChEBI" id="CHEBI:29105"/>
    </ligand>
</feature>
<evidence type="ECO:0000256" key="5">
    <source>
        <dbReference type="ARBA" id="ARBA00022833"/>
    </source>
</evidence>
<evidence type="ECO:0000256" key="10">
    <source>
        <dbReference type="PIRSR" id="PIRSR000808-3"/>
    </source>
</evidence>
<dbReference type="Pfam" id="PF01087">
    <property type="entry name" value="GalP_UDP_transf"/>
    <property type="match status" value="1"/>
</dbReference>
<evidence type="ECO:0000256" key="2">
    <source>
        <dbReference type="ARBA" id="ARBA00022679"/>
    </source>
</evidence>
<dbReference type="GO" id="GO:0008108">
    <property type="term" value="F:UDP-glucose:hexose-1-phosphate uridylyltransferase activity"/>
    <property type="evidence" value="ECO:0007669"/>
    <property type="project" value="UniProtKB-UniRule"/>
</dbReference>
<dbReference type="GO" id="GO:0008270">
    <property type="term" value="F:zinc ion binding"/>
    <property type="evidence" value="ECO:0007669"/>
    <property type="project" value="InterPro"/>
</dbReference>
<accession>A0A1F4TVX3</accession>
<dbReference type="SUPFAM" id="SSF54197">
    <property type="entry name" value="HIT-like"/>
    <property type="match status" value="2"/>
</dbReference>
<protein>
    <recommendedName>
        <fullName evidence="8">Galactose-1-phosphate uridylyltransferase</fullName>
        <ecNumber evidence="8">2.7.7.12</ecNumber>
    </recommendedName>
</protein>
<dbReference type="Gene3D" id="3.30.428.10">
    <property type="entry name" value="HIT-like"/>
    <property type="match status" value="2"/>
</dbReference>
<dbReference type="InterPro" id="IPR001937">
    <property type="entry name" value="GalP_UDPtransf1"/>
</dbReference>
<gene>
    <name evidence="13" type="ORF">A2311_06335</name>
</gene>
<feature type="domain" description="Galactose-1-phosphate uridyl transferase C-terminal" evidence="12">
    <location>
        <begin position="186"/>
        <end position="309"/>
    </location>
</feature>
<name>A0A1F4TVX3_UNCSA</name>
<reference evidence="13 14" key="1">
    <citation type="journal article" date="2016" name="Nat. Commun.">
        <title>Thousands of microbial genomes shed light on interconnected biogeochemical processes in an aquifer system.</title>
        <authorList>
            <person name="Anantharaman K."/>
            <person name="Brown C.T."/>
            <person name="Hug L.A."/>
            <person name="Sharon I."/>
            <person name="Castelle C.J."/>
            <person name="Probst A.J."/>
            <person name="Thomas B.C."/>
            <person name="Singh A."/>
            <person name="Wilkins M.J."/>
            <person name="Karaoz U."/>
            <person name="Brodie E.L."/>
            <person name="Williams K.H."/>
            <person name="Hubbard S.S."/>
            <person name="Banfield J.F."/>
        </authorList>
    </citation>
    <scope>NUCLEOTIDE SEQUENCE [LARGE SCALE GENOMIC DNA]</scope>
</reference>
<evidence type="ECO:0000256" key="4">
    <source>
        <dbReference type="ARBA" id="ARBA00022723"/>
    </source>
</evidence>
<comment type="cofactor">
    <cofactor evidence="10">
        <name>Zn(2+)</name>
        <dbReference type="ChEBI" id="CHEBI:29105"/>
    </cofactor>
    <text evidence="10">Binds 1 zinc ion per subunit.</text>
</comment>
<dbReference type="PANTHER" id="PTHR42763:SF1">
    <property type="entry name" value="UDP-GLUCOSE--HEXOSE-1-PHOSPHATE URIDYLYLTRANSFERASE"/>
    <property type="match status" value="1"/>
</dbReference>
<sequence length="345" mass="39847">MPELRKDPISDRWVVVSSERGRRPSDFGGTTVASEGAEVKFCPFCEGNEAKTPAEIIAWRKASSSPNTAGWDVRVIPNKFPALIIEGEVNRTGMGIFDMMSGIGAHEVIVETPRHQENIPDMDDAHVEKILWAYKQRIVDLEKDKRFRYILVFKNYGTAAGASLSHPHSQLIATPITPRYVKMEFTNSRQYFQEKERCIFCDMIRQELGAGERLVYENEYFVVFAPFASRFPFEIWLMPRRHEFGFQLLPDEERVQLARCLKDVLSRLRKTLNDPPYNYVLHTAPNPVPRPGKPDYWGTIQYDYHWHIEIIPRLTKMAGFEWGSGLYINPTAPEEAAKYLRECKI</sequence>
<keyword evidence="7" id="KW-0119">Carbohydrate metabolism</keyword>
<evidence type="ECO:0000256" key="3">
    <source>
        <dbReference type="ARBA" id="ARBA00022695"/>
    </source>
</evidence>
<feature type="binding site" evidence="10">
    <location>
        <position position="42"/>
    </location>
    <ligand>
        <name>Zn(2+)</name>
        <dbReference type="ChEBI" id="CHEBI:29105"/>
    </ligand>
</feature>
<keyword evidence="4 10" id="KW-0479">Metal-binding</keyword>
<dbReference type="Pfam" id="PF02744">
    <property type="entry name" value="GalP_UDP_tr_C"/>
    <property type="match status" value="1"/>
</dbReference>
<proteinExistence type="inferred from homology"/>
<dbReference type="EC" id="2.7.7.12" evidence="8"/>
<dbReference type="EMBL" id="MEUF01000007">
    <property type="protein sequence ID" value="OGC36749.1"/>
    <property type="molecule type" value="Genomic_DNA"/>
</dbReference>
<dbReference type="CDD" id="cd00608">
    <property type="entry name" value="GalT"/>
    <property type="match status" value="1"/>
</dbReference>
<comment type="caution">
    <text evidence="13">The sequence shown here is derived from an EMBL/GenBank/DDBJ whole genome shotgun (WGS) entry which is preliminary data.</text>
</comment>
<evidence type="ECO:0000256" key="1">
    <source>
        <dbReference type="ARBA" id="ARBA00010951"/>
    </source>
</evidence>
<evidence type="ECO:0000256" key="8">
    <source>
        <dbReference type="NCBIfam" id="TIGR00209"/>
    </source>
</evidence>
<dbReference type="InterPro" id="IPR005850">
    <property type="entry name" value="GalP_Utransf_C"/>
</dbReference>
<keyword evidence="2 13" id="KW-0808">Transferase</keyword>
<dbReference type="UniPathway" id="UPA00214"/>
<feature type="binding site" evidence="10">
    <location>
        <position position="166"/>
    </location>
    <ligand>
        <name>Zn(2+)</name>
        <dbReference type="ChEBI" id="CHEBI:29105"/>
    </ligand>
</feature>
<feature type="active site" description="Tele-UMP-histidine intermediate" evidence="9">
    <location>
        <position position="168"/>
    </location>
</feature>
<dbReference type="Proteomes" id="UP000178951">
    <property type="component" value="Unassembled WGS sequence"/>
</dbReference>
<feature type="binding site" evidence="10">
    <location>
        <position position="115"/>
    </location>
    <ligand>
        <name>Zn(2+)</name>
        <dbReference type="ChEBI" id="CHEBI:29105"/>
    </ligand>
</feature>
<comment type="similarity">
    <text evidence="1">Belongs to the galactose-1-phosphate uridylyltransferase type 1 family.</text>
</comment>
<evidence type="ECO:0000313" key="14">
    <source>
        <dbReference type="Proteomes" id="UP000178951"/>
    </source>
</evidence>
<dbReference type="AlphaFoldDB" id="A0A1F4TVX3"/>
<keyword evidence="5 10" id="KW-0862">Zinc</keyword>
<evidence type="ECO:0000259" key="12">
    <source>
        <dbReference type="Pfam" id="PF02744"/>
    </source>
</evidence>